<proteinExistence type="predicted"/>
<name>A0A0A1U4L7_ENTIV</name>
<dbReference type="RefSeq" id="XP_004255967.1">
    <property type="nucleotide sequence ID" value="XM_004255919.1"/>
</dbReference>
<feature type="compositionally biased region" description="Polar residues" evidence="1">
    <location>
        <begin position="235"/>
        <end position="251"/>
    </location>
</feature>
<organism evidence="2 3">
    <name type="scientific">Entamoeba invadens IP1</name>
    <dbReference type="NCBI Taxonomy" id="370355"/>
    <lineage>
        <taxon>Eukaryota</taxon>
        <taxon>Amoebozoa</taxon>
        <taxon>Evosea</taxon>
        <taxon>Archamoebae</taxon>
        <taxon>Mastigamoebida</taxon>
        <taxon>Entamoebidae</taxon>
        <taxon>Entamoeba</taxon>
    </lineage>
</organism>
<feature type="compositionally biased region" description="Polar residues" evidence="1">
    <location>
        <begin position="73"/>
        <end position="89"/>
    </location>
</feature>
<feature type="compositionally biased region" description="Pro residues" evidence="1">
    <location>
        <begin position="1"/>
        <end position="24"/>
    </location>
</feature>
<accession>A0A0A1U4L7</accession>
<feature type="region of interest" description="Disordered" evidence="1">
    <location>
        <begin position="168"/>
        <end position="258"/>
    </location>
</feature>
<dbReference type="OrthoDB" id="30099at2759"/>
<evidence type="ECO:0000313" key="2">
    <source>
        <dbReference type="EMBL" id="ELP89196.1"/>
    </source>
</evidence>
<feature type="region of interest" description="Disordered" evidence="1">
    <location>
        <begin position="1"/>
        <end position="124"/>
    </location>
</feature>
<dbReference type="KEGG" id="eiv:EIN_485980"/>
<feature type="region of interest" description="Disordered" evidence="1">
    <location>
        <begin position="274"/>
        <end position="303"/>
    </location>
</feature>
<feature type="compositionally biased region" description="Basic and acidic residues" evidence="1">
    <location>
        <begin position="181"/>
        <end position="209"/>
    </location>
</feature>
<feature type="compositionally biased region" description="Polar residues" evidence="1">
    <location>
        <begin position="170"/>
        <end position="179"/>
    </location>
</feature>
<reference evidence="2 3" key="1">
    <citation type="submission" date="2012-10" db="EMBL/GenBank/DDBJ databases">
        <authorList>
            <person name="Zafar N."/>
            <person name="Inman J."/>
            <person name="Hall N."/>
            <person name="Lorenzi H."/>
            <person name="Caler E."/>
        </authorList>
    </citation>
    <scope>NUCLEOTIDE SEQUENCE [LARGE SCALE GENOMIC DNA]</scope>
    <source>
        <strain evidence="2 3">IP1</strain>
    </source>
</reference>
<evidence type="ECO:0000313" key="3">
    <source>
        <dbReference type="Proteomes" id="UP000014680"/>
    </source>
</evidence>
<dbReference type="GeneID" id="14888210"/>
<sequence length="475" mass="51526">MSAQLPPVPPKPTHAPPTVAPPRPNHAAPQPKRKIKPSPPSSYHEGIAKNFDVFDQNTNNVDDKTDGLRKRAPTTTRTSNSMQSRNRGLTVSKKIEQNSISPISPEEYKLACPPPSKVPPQLFNKPHQNVSFVSKSISPQGFEKSSFSDHSFTPSPKDRIDIANYIQKYPSPTLNSNTIEIEEKNTKDKNVKEKTQKVKIASPEKEKKSIPLASLPPPFVKTESSSSSIGLVSSPLTPRSTNSQHSQQNIPLASLPPVGTTHSIQLAQLPPTTSKNTVTLAAPPPPTISSNIQLAAPPPTSQVHSITLATPPPPTPLAVPPPLPPQSIHMAKSFQGASSPQEGGVTPRGKIVLMLREVQKDLVSQGGSKKKGFNQGTMSRVTPIQKFNTNIKRVNVTGFALPELRNTHSGMDDSEEEEIRGFFSGNDSEVLESAWKSLEFEEIIRLEFDTIICVKGMCTTLPSTSCIGDSILPSF</sequence>
<evidence type="ECO:0000256" key="1">
    <source>
        <dbReference type="SAM" id="MobiDB-lite"/>
    </source>
</evidence>
<dbReference type="VEuPathDB" id="AmoebaDB:EIN_485980"/>
<dbReference type="EMBL" id="KB206670">
    <property type="protein sequence ID" value="ELP89196.1"/>
    <property type="molecule type" value="Genomic_DNA"/>
</dbReference>
<gene>
    <name evidence="2" type="ORF">EIN_485980</name>
</gene>
<feature type="compositionally biased region" description="Low complexity" evidence="1">
    <location>
        <begin position="224"/>
        <end position="234"/>
    </location>
</feature>
<dbReference type="AlphaFoldDB" id="A0A0A1U4L7"/>
<dbReference type="Proteomes" id="UP000014680">
    <property type="component" value="Unassembled WGS sequence"/>
</dbReference>
<protein>
    <submittedName>
        <fullName evidence="2">Uncharacterized protein</fullName>
    </submittedName>
</protein>
<keyword evidence="3" id="KW-1185">Reference proteome</keyword>